<evidence type="ECO:0000259" key="6">
    <source>
        <dbReference type="Pfam" id="PF04069"/>
    </source>
</evidence>
<organism evidence="7 8">
    <name type="scientific">Halomonas cibimaris</name>
    <dbReference type="NCBI Taxonomy" id="657012"/>
    <lineage>
        <taxon>Bacteria</taxon>
        <taxon>Pseudomonadati</taxon>
        <taxon>Pseudomonadota</taxon>
        <taxon>Gammaproteobacteria</taxon>
        <taxon>Oceanospirillales</taxon>
        <taxon>Halomonadaceae</taxon>
        <taxon>Halomonas</taxon>
    </lineage>
</organism>
<keyword evidence="8" id="KW-1185">Reference proteome</keyword>
<feature type="domain" description="ABC-type glycine betaine transport system substrate-binding" evidence="6">
    <location>
        <begin position="48"/>
        <end position="290"/>
    </location>
</feature>
<dbReference type="Gene3D" id="3.40.190.100">
    <property type="entry name" value="Glycine betaine-binding periplasmic protein, domain 2"/>
    <property type="match status" value="1"/>
</dbReference>
<dbReference type="EMBL" id="BAAAZT010000077">
    <property type="protein sequence ID" value="GAA3910281.1"/>
    <property type="molecule type" value="Genomic_DNA"/>
</dbReference>
<gene>
    <name evidence="7" type="ORF">GCM10022228_21480</name>
</gene>
<evidence type="ECO:0000256" key="3">
    <source>
        <dbReference type="ARBA" id="ARBA00022475"/>
    </source>
</evidence>
<comment type="subcellular location">
    <subcellularLocation>
        <location evidence="1">Cell membrane</location>
    </subcellularLocation>
</comment>
<dbReference type="Pfam" id="PF04069">
    <property type="entry name" value="OpuAC"/>
    <property type="match status" value="1"/>
</dbReference>
<sequence>MKHLLNRHIRFASMTLATGAVLLAGTAQALGTGAALSAESAYAEDRGTINLSYVEWASTVASTEVMKVVLEQAGYTVETSSLSAAAMWQSVATGDTDAFLAGWLPATHEDYYAKLKDDLVDVGANLEGAKLGMVVPEYSDVNSIADMNDHADSFKGKITGIDPGAGVMRLTEKTIEEYDLDYDLVSGSGATMTAALKSAIDNNENIAVTGWTPHWMLARWDLKFLDDPKGTYGSTEQIHTIARQGLEEDMPRAYAILEAFKWSSDDMNEVMLMQEGSDDPYEAARTWVENNPETVSEWLKG</sequence>
<keyword evidence="2" id="KW-0813">Transport</keyword>
<dbReference type="CDD" id="cd13639">
    <property type="entry name" value="PBP2_OpuAC_like"/>
    <property type="match status" value="1"/>
</dbReference>
<evidence type="ECO:0000256" key="2">
    <source>
        <dbReference type="ARBA" id="ARBA00022448"/>
    </source>
</evidence>
<dbReference type="Gene3D" id="3.40.190.10">
    <property type="entry name" value="Periplasmic binding protein-like II"/>
    <property type="match status" value="1"/>
</dbReference>
<evidence type="ECO:0000313" key="7">
    <source>
        <dbReference type="EMBL" id="GAA3910281.1"/>
    </source>
</evidence>
<evidence type="ECO:0000313" key="8">
    <source>
        <dbReference type="Proteomes" id="UP001500133"/>
    </source>
</evidence>
<keyword evidence="4" id="KW-0472">Membrane</keyword>
<evidence type="ECO:0000256" key="1">
    <source>
        <dbReference type="ARBA" id="ARBA00004236"/>
    </source>
</evidence>
<dbReference type="PANTHER" id="PTHR47737:SF1">
    <property type="entry name" value="GLYCINE BETAINE_PROLINE BETAINE TRANSPORT SYSTEM PERMEASE PROTEIN PROW"/>
    <property type="match status" value="1"/>
</dbReference>
<name>A0ABP7LZ25_9GAMM</name>
<feature type="signal peptide" evidence="5">
    <location>
        <begin position="1"/>
        <end position="29"/>
    </location>
</feature>
<feature type="chain" id="PRO_5046060609" description="ABC-type glycine betaine transport system substrate-binding domain-containing protein" evidence="5">
    <location>
        <begin position="30"/>
        <end position="301"/>
    </location>
</feature>
<dbReference type="InterPro" id="IPR007210">
    <property type="entry name" value="ABC_Gly_betaine_transp_sub-bd"/>
</dbReference>
<reference evidence="8" key="1">
    <citation type="journal article" date="2019" name="Int. J. Syst. Evol. Microbiol.">
        <title>The Global Catalogue of Microorganisms (GCM) 10K type strain sequencing project: providing services to taxonomists for standard genome sequencing and annotation.</title>
        <authorList>
            <consortium name="The Broad Institute Genomics Platform"/>
            <consortium name="The Broad Institute Genome Sequencing Center for Infectious Disease"/>
            <person name="Wu L."/>
            <person name="Ma J."/>
        </authorList>
    </citation>
    <scope>NUCLEOTIDE SEQUENCE [LARGE SCALE GENOMIC DNA]</scope>
    <source>
        <strain evidence="8">JCM 16914</strain>
    </source>
</reference>
<dbReference type="SUPFAM" id="SSF53850">
    <property type="entry name" value="Periplasmic binding protein-like II"/>
    <property type="match status" value="1"/>
</dbReference>
<evidence type="ECO:0000256" key="5">
    <source>
        <dbReference type="SAM" id="SignalP"/>
    </source>
</evidence>
<dbReference type="PANTHER" id="PTHR47737">
    <property type="entry name" value="GLYCINE BETAINE/PROLINE BETAINE TRANSPORT SYSTEM PERMEASE PROTEIN PROW"/>
    <property type="match status" value="1"/>
</dbReference>
<accession>A0ABP7LZ25</accession>
<keyword evidence="5" id="KW-0732">Signal</keyword>
<dbReference type="RefSeq" id="WP_344704943.1">
    <property type="nucleotide sequence ID" value="NZ_BAAAZT010000077.1"/>
</dbReference>
<keyword evidence="3" id="KW-1003">Cell membrane</keyword>
<dbReference type="Proteomes" id="UP001500133">
    <property type="component" value="Unassembled WGS sequence"/>
</dbReference>
<evidence type="ECO:0000256" key="4">
    <source>
        <dbReference type="ARBA" id="ARBA00023136"/>
    </source>
</evidence>
<comment type="caution">
    <text evidence="7">The sequence shown here is derived from an EMBL/GenBank/DDBJ whole genome shotgun (WGS) entry which is preliminary data.</text>
</comment>
<proteinExistence type="predicted"/>
<protein>
    <recommendedName>
        <fullName evidence="6">ABC-type glycine betaine transport system substrate-binding domain-containing protein</fullName>
    </recommendedName>
</protein>